<name>A0A0R2BTB6_9LACO</name>
<comment type="subcellular location">
    <subcellularLocation>
        <location evidence="1">Cell membrane</location>
        <topology evidence="1">Multi-pass membrane protein</topology>
    </subcellularLocation>
</comment>
<keyword evidence="3 5" id="KW-1133">Transmembrane helix</keyword>
<comment type="caution">
    <text evidence="7">The sequence shown here is derived from an EMBL/GenBank/DDBJ whole genome shotgun (WGS) entry which is preliminary data.</text>
</comment>
<dbReference type="Proteomes" id="UP000051813">
    <property type="component" value="Unassembled WGS sequence"/>
</dbReference>
<dbReference type="InterPro" id="IPR039421">
    <property type="entry name" value="Type_1_exporter"/>
</dbReference>
<dbReference type="InterPro" id="IPR011527">
    <property type="entry name" value="ABC1_TM_dom"/>
</dbReference>
<feature type="transmembrane region" description="Helical" evidence="5">
    <location>
        <begin position="133"/>
        <end position="151"/>
    </location>
</feature>
<feature type="domain" description="ABC transmembrane type-1" evidence="6">
    <location>
        <begin position="1"/>
        <end position="276"/>
    </location>
</feature>
<dbReference type="STRING" id="1423738.FC84_GL001374"/>
<feature type="transmembrane region" description="Helical" evidence="5">
    <location>
        <begin position="215"/>
        <end position="241"/>
    </location>
</feature>
<sequence>MLAMIIASFDGVVLAAVISNITRFNSKSTNSDVMIYIGLSLGSLFLVYSAIVLKELFKNRAIKIMNIHLKRNFLYSQLNNNKFNDDANNKVSQIFNDFKLIESNYFTLIFELIGSLLTGIVSAIYVLTLNLPVGLLFILFSLLPVMTPKLFSKKLTDAAEIWQSDSSRFLSKVTDLFKGINSIRTYHAQKTMYQDTANYLTTEETSYEKMNNRQVAAMFVTVMLSMLSFLLPLGAGLFFIVNNQVSASVIIGIFLASDRVVGPLRNAAQYLNQMKTTEGIRKDLHEQVIQFSDKIDVNPDDQPELEITNVGFKFKNGKNILNDLSLKIPFGSKFLFTGASGSGKTKLLNLIQGFLKPTSGEITIGQQEVSNSNQ</sequence>
<evidence type="ECO:0000256" key="5">
    <source>
        <dbReference type="SAM" id="Phobius"/>
    </source>
</evidence>
<dbReference type="PANTHER" id="PTHR43394:SF1">
    <property type="entry name" value="ATP-BINDING CASSETTE SUB-FAMILY B MEMBER 10, MITOCHONDRIAL"/>
    <property type="match status" value="1"/>
</dbReference>
<dbReference type="GO" id="GO:0005524">
    <property type="term" value="F:ATP binding"/>
    <property type="evidence" value="ECO:0007669"/>
    <property type="project" value="UniProtKB-KW"/>
</dbReference>
<dbReference type="EMBL" id="AYYK01000004">
    <property type="protein sequence ID" value="KRM79206.1"/>
    <property type="molecule type" value="Genomic_DNA"/>
</dbReference>
<organism evidence="7 8">
    <name type="scientific">Lapidilactobacillus dextrinicus DSM 20335</name>
    <dbReference type="NCBI Taxonomy" id="1423738"/>
    <lineage>
        <taxon>Bacteria</taxon>
        <taxon>Bacillati</taxon>
        <taxon>Bacillota</taxon>
        <taxon>Bacilli</taxon>
        <taxon>Lactobacillales</taxon>
        <taxon>Lactobacillaceae</taxon>
        <taxon>Lapidilactobacillus</taxon>
    </lineage>
</organism>
<feature type="transmembrane region" description="Helical" evidence="5">
    <location>
        <begin position="105"/>
        <end position="127"/>
    </location>
</feature>
<dbReference type="SUPFAM" id="SSF52540">
    <property type="entry name" value="P-loop containing nucleoside triphosphate hydrolases"/>
    <property type="match status" value="1"/>
</dbReference>
<dbReference type="InterPro" id="IPR036640">
    <property type="entry name" value="ABC1_TM_sf"/>
</dbReference>
<dbReference type="GO" id="GO:0016887">
    <property type="term" value="F:ATP hydrolysis activity"/>
    <property type="evidence" value="ECO:0007669"/>
    <property type="project" value="InterPro"/>
</dbReference>
<keyword evidence="8" id="KW-1185">Reference proteome</keyword>
<dbReference type="Gene3D" id="1.20.1560.10">
    <property type="entry name" value="ABC transporter type 1, transmembrane domain"/>
    <property type="match status" value="1"/>
</dbReference>
<accession>A0A0R2BTB6</accession>
<dbReference type="PANTHER" id="PTHR43394">
    <property type="entry name" value="ATP-DEPENDENT PERMEASE MDL1, MITOCHONDRIAL"/>
    <property type="match status" value="1"/>
</dbReference>
<dbReference type="SUPFAM" id="SSF90123">
    <property type="entry name" value="ABC transporter transmembrane region"/>
    <property type="match status" value="1"/>
</dbReference>
<evidence type="ECO:0000313" key="7">
    <source>
        <dbReference type="EMBL" id="KRM79206.1"/>
    </source>
</evidence>
<proteinExistence type="predicted"/>
<evidence type="ECO:0000256" key="4">
    <source>
        <dbReference type="ARBA" id="ARBA00023136"/>
    </source>
</evidence>
<dbReference type="GO" id="GO:0005886">
    <property type="term" value="C:plasma membrane"/>
    <property type="evidence" value="ECO:0007669"/>
    <property type="project" value="UniProtKB-SubCell"/>
</dbReference>
<dbReference type="PATRIC" id="fig|1423738.3.peg.1388"/>
<reference evidence="7 8" key="1">
    <citation type="journal article" date="2015" name="Genome Announc.">
        <title>Expanding the biotechnology potential of lactobacilli through comparative genomics of 213 strains and associated genera.</title>
        <authorList>
            <person name="Sun Z."/>
            <person name="Harris H.M."/>
            <person name="McCann A."/>
            <person name="Guo C."/>
            <person name="Argimon S."/>
            <person name="Zhang W."/>
            <person name="Yang X."/>
            <person name="Jeffery I.B."/>
            <person name="Cooney J.C."/>
            <person name="Kagawa T.F."/>
            <person name="Liu W."/>
            <person name="Song Y."/>
            <person name="Salvetti E."/>
            <person name="Wrobel A."/>
            <person name="Rasinkangas P."/>
            <person name="Parkhill J."/>
            <person name="Rea M.C."/>
            <person name="O'Sullivan O."/>
            <person name="Ritari J."/>
            <person name="Douillard F.P."/>
            <person name="Paul Ross R."/>
            <person name="Yang R."/>
            <person name="Briner A.E."/>
            <person name="Felis G.E."/>
            <person name="de Vos W.M."/>
            <person name="Barrangou R."/>
            <person name="Klaenhammer T.R."/>
            <person name="Caufield P.W."/>
            <person name="Cui Y."/>
            <person name="Zhang H."/>
            <person name="O'Toole P.W."/>
        </authorList>
    </citation>
    <scope>NUCLEOTIDE SEQUENCE [LARGE SCALE GENOMIC DNA]</scope>
    <source>
        <strain evidence="7 8">DSM 20335</strain>
    </source>
</reference>
<gene>
    <name evidence="7" type="ORF">FC84_GL001374</name>
</gene>
<dbReference type="Pfam" id="PF00005">
    <property type="entry name" value="ABC_tran"/>
    <property type="match status" value="1"/>
</dbReference>
<keyword evidence="7" id="KW-0067">ATP-binding</keyword>
<evidence type="ECO:0000256" key="2">
    <source>
        <dbReference type="ARBA" id="ARBA00022692"/>
    </source>
</evidence>
<protein>
    <submittedName>
        <fullName evidence="7">ABC transporter, ATP-binding protein</fullName>
    </submittedName>
</protein>
<evidence type="ECO:0000259" key="6">
    <source>
        <dbReference type="PROSITE" id="PS50929"/>
    </source>
</evidence>
<keyword evidence="2 5" id="KW-0812">Transmembrane</keyword>
<evidence type="ECO:0000256" key="1">
    <source>
        <dbReference type="ARBA" id="ARBA00004651"/>
    </source>
</evidence>
<dbReference type="Gene3D" id="3.40.50.300">
    <property type="entry name" value="P-loop containing nucleotide triphosphate hydrolases"/>
    <property type="match status" value="1"/>
</dbReference>
<evidence type="ECO:0000256" key="3">
    <source>
        <dbReference type="ARBA" id="ARBA00022989"/>
    </source>
</evidence>
<dbReference type="InterPro" id="IPR003439">
    <property type="entry name" value="ABC_transporter-like_ATP-bd"/>
</dbReference>
<keyword evidence="7" id="KW-0547">Nucleotide-binding</keyword>
<evidence type="ECO:0000313" key="8">
    <source>
        <dbReference type="Proteomes" id="UP000051813"/>
    </source>
</evidence>
<dbReference type="PROSITE" id="PS50929">
    <property type="entry name" value="ABC_TM1F"/>
    <property type="match status" value="1"/>
</dbReference>
<keyword evidence="4 5" id="KW-0472">Membrane</keyword>
<dbReference type="Pfam" id="PF00664">
    <property type="entry name" value="ABC_membrane"/>
    <property type="match status" value="1"/>
</dbReference>
<feature type="transmembrane region" description="Helical" evidence="5">
    <location>
        <begin position="34"/>
        <end position="53"/>
    </location>
</feature>
<dbReference type="GO" id="GO:0015421">
    <property type="term" value="F:ABC-type oligopeptide transporter activity"/>
    <property type="evidence" value="ECO:0007669"/>
    <property type="project" value="TreeGrafter"/>
</dbReference>
<dbReference type="AlphaFoldDB" id="A0A0R2BTB6"/>
<dbReference type="InterPro" id="IPR027417">
    <property type="entry name" value="P-loop_NTPase"/>
</dbReference>